<sequence length="238" mass="26808">MAAQDEVFTFSFLAITRVKMVQLKITALFSVFTALSSFAAAAPKPESAAVPAIQSARFDYNATASAYVAQLKNVSAIEVYFDYTISHPNGSTTAILRQNFWAIGGYAPAPVWSGYAKVDFDRKNKIVGYEDRWYSTTAPYGEPTDIYGFNRPISDYEKTIARYEKNFNAKRVPIGNHGLRVYGYIYWSNGVYQICSVFHFKRNSDGVVISLYRAEFGYASDKDLTPSFVGEWDNQWIV</sequence>
<evidence type="ECO:0000313" key="2">
    <source>
        <dbReference type="Proteomes" id="UP000813824"/>
    </source>
</evidence>
<dbReference type="AlphaFoldDB" id="A0A8K0UPZ2"/>
<protein>
    <submittedName>
        <fullName evidence="1">Uncharacterized protein</fullName>
    </submittedName>
</protein>
<keyword evidence="2" id="KW-1185">Reference proteome</keyword>
<evidence type="ECO:0000313" key="1">
    <source>
        <dbReference type="EMBL" id="KAH8101812.1"/>
    </source>
</evidence>
<reference evidence="1" key="1">
    <citation type="journal article" date="2021" name="New Phytol.">
        <title>Evolutionary innovations through gain and loss of genes in the ectomycorrhizal Boletales.</title>
        <authorList>
            <person name="Wu G."/>
            <person name="Miyauchi S."/>
            <person name="Morin E."/>
            <person name="Kuo A."/>
            <person name="Drula E."/>
            <person name="Varga T."/>
            <person name="Kohler A."/>
            <person name="Feng B."/>
            <person name="Cao Y."/>
            <person name="Lipzen A."/>
            <person name="Daum C."/>
            <person name="Hundley H."/>
            <person name="Pangilinan J."/>
            <person name="Johnson J."/>
            <person name="Barry K."/>
            <person name="LaButti K."/>
            <person name="Ng V."/>
            <person name="Ahrendt S."/>
            <person name="Min B."/>
            <person name="Choi I.G."/>
            <person name="Park H."/>
            <person name="Plett J.M."/>
            <person name="Magnuson J."/>
            <person name="Spatafora J.W."/>
            <person name="Nagy L.G."/>
            <person name="Henrissat B."/>
            <person name="Grigoriev I.V."/>
            <person name="Yang Z.L."/>
            <person name="Xu J."/>
            <person name="Martin F.M."/>
        </authorList>
    </citation>
    <scope>NUCLEOTIDE SEQUENCE</scope>
    <source>
        <strain evidence="1">KKN 215</strain>
    </source>
</reference>
<dbReference type="Proteomes" id="UP000813824">
    <property type="component" value="Unassembled WGS sequence"/>
</dbReference>
<name>A0A8K0UPZ2_9AGAR</name>
<organism evidence="1 2">
    <name type="scientific">Cristinia sonorae</name>
    <dbReference type="NCBI Taxonomy" id="1940300"/>
    <lineage>
        <taxon>Eukaryota</taxon>
        <taxon>Fungi</taxon>
        <taxon>Dikarya</taxon>
        <taxon>Basidiomycota</taxon>
        <taxon>Agaricomycotina</taxon>
        <taxon>Agaricomycetes</taxon>
        <taxon>Agaricomycetidae</taxon>
        <taxon>Agaricales</taxon>
        <taxon>Pleurotineae</taxon>
        <taxon>Stephanosporaceae</taxon>
        <taxon>Cristinia</taxon>
    </lineage>
</organism>
<dbReference type="EMBL" id="JAEVFJ010000011">
    <property type="protein sequence ID" value="KAH8101812.1"/>
    <property type="molecule type" value="Genomic_DNA"/>
</dbReference>
<proteinExistence type="predicted"/>
<gene>
    <name evidence="1" type="ORF">BXZ70DRAFT_932023</name>
</gene>
<comment type="caution">
    <text evidence="1">The sequence shown here is derived from an EMBL/GenBank/DDBJ whole genome shotgun (WGS) entry which is preliminary data.</text>
</comment>
<accession>A0A8K0UPZ2</accession>